<evidence type="ECO:0000313" key="2">
    <source>
        <dbReference type="Proteomes" id="UP000613580"/>
    </source>
</evidence>
<proteinExistence type="predicted"/>
<dbReference type="Proteomes" id="UP000613580">
    <property type="component" value="Unassembled WGS sequence"/>
</dbReference>
<gene>
    <name evidence="1" type="ORF">HMN09_00840300</name>
</gene>
<evidence type="ECO:0000313" key="1">
    <source>
        <dbReference type="EMBL" id="KAF7304382.1"/>
    </source>
</evidence>
<dbReference type="OrthoDB" id="3021279at2759"/>
<name>A0A8H6W495_MYCCL</name>
<sequence length="301" mass="34253">MQPAELCDIEPRLPPELERAIFEVAASNNLRVSSNLCFVARRVKAWIEPFLYRVFLLSNTDHAENFGKLLMKRPDIVKQHVQRVALTDSTSRTQARQILAICTNLLELCFWSSPYPGLLKDMQQLSLTHLSINLSAIFTTSTPRKFELPPQSMLGPFRCMTHLDVFNSNPSALVPFLVNDTFLPCLTHLSFTNTYSRPPIQRILVARPTLRVLAVLQTGARHMHIYADNPRADPVRAAAKDFTLAEAEDEIDDPRFCVGQLSNSWEDWVRGAWGGRDAWVRAEERVTERKEALQKRKLAEG</sequence>
<dbReference type="EMBL" id="JACAZE010000011">
    <property type="protein sequence ID" value="KAF7304382.1"/>
    <property type="molecule type" value="Genomic_DNA"/>
</dbReference>
<reference evidence="1" key="1">
    <citation type="submission" date="2020-05" db="EMBL/GenBank/DDBJ databases">
        <title>Mycena genomes resolve the evolution of fungal bioluminescence.</title>
        <authorList>
            <person name="Tsai I.J."/>
        </authorList>
    </citation>
    <scope>NUCLEOTIDE SEQUENCE</scope>
    <source>
        <strain evidence="1">110903Hualien_Pintung</strain>
    </source>
</reference>
<dbReference type="SUPFAM" id="SSF52047">
    <property type="entry name" value="RNI-like"/>
    <property type="match status" value="1"/>
</dbReference>
<protein>
    <submittedName>
        <fullName evidence="1">Uncharacterized protein</fullName>
    </submittedName>
</protein>
<accession>A0A8H6W495</accession>
<organism evidence="1 2">
    <name type="scientific">Mycena chlorophos</name>
    <name type="common">Agaric fungus</name>
    <name type="synonym">Agaricus chlorophos</name>
    <dbReference type="NCBI Taxonomy" id="658473"/>
    <lineage>
        <taxon>Eukaryota</taxon>
        <taxon>Fungi</taxon>
        <taxon>Dikarya</taxon>
        <taxon>Basidiomycota</taxon>
        <taxon>Agaricomycotina</taxon>
        <taxon>Agaricomycetes</taxon>
        <taxon>Agaricomycetidae</taxon>
        <taxon>Agaricales</taxon>
        <taxon>Marasmiineae</taxon>
        <taxon>Mycenaceae</taxon>
        <taxon>Mycena</taxon>
    </lineage>
</organism>
<keyword evidence="2" id="KW-1185">Reference proteome</keyword>
<dbReference type="AlphaFoldDB" id="A0A8H6W495"/>
<comment type="caution">
    <text evidence="1">The sequence shown here is derived from an EMBL/GenBank/DDBJ whole genome shotgun (WGS) entry which is preliminary data.</text>
</comment>